<dbReference type="PANTHER" id="PTHR43775">
    <property type="entry name" value="FATTY ACID SYNTHASE"/>
    <property type="match status" value="1"/>
</dbReference>
<dbReference type="InterPro" id="IPR011032">
    <property type="entry name" value="GroES-like_sf"/>
</dbReference>
<dbReference type="InterPro" id="IPR049552">
    <property type="entry name" value="PKS_DH_N"/>
</dbReference>
<dbReference type="SMART" id="SM00823">
    <property type="entry name" value="PKS_PP"/>
    <property type="match status" value="1"/>
</dbReference>
<keyword evidence="2" id="KW-0597">Phosphoprotein</keyword>
<dbReference type="SUPFAM" id="SSF47336">
    <property type="entry name" value="ACP-like"/>
    <property type="match status" value="1"/>
</dbReference>
<protein>
    <submittedName>
        <fullName evidence="10">PKS</fullName>
    </submittedName>
</protein>
<dbReference type="InterPro" id="IPR006162">
    <property type="entry name" value="Ppantetheine_attach_site"/>
</dbReference>
<dbReference type="InterPro" id="IPR014043">
    <property type="entry name" value="Acyl_transferase_dom"/>
</dbReference>
<feature type="active site" description="Proton acceptor; for dehydratase activity" evidence="5">
    <location>
        <position position="1019"/>
    </location>
</feature>
<dbReference type="SMART" id="SM00826">
    <property type="entry name" value="PKS_DH"/>
    <property type="match status" value="1"/>
</dbReference>
<dbReference type="Pfam" id="PF13602">
    <property type="entry name" value="ADH_zinc_N_2"/>
    <property type="match status" value="1"/>
</dbReference>
<evidence type="ECO:0000256" key="1">
    <source>
        <dbReference type="ARBA" id="ARBA00022450"/>
    </source>
</evidence>
<dbReference type="InterPro" id="IPR014030">
    <property type="entry name" value="Ketoacyl_synth_N"/>
</dbReference>
<dbReference type="Pfam" id="PF02801">
    <property type="entry name" value="Ketoacyl-synt_C"/>
    <property type="match status" value="1"/>
</dbReference>
<dbReference type="PANTHER" id="PTHR43775:SF18">
    <property type="entry name" value="ENZYME, PUTATIVE (JCVI)-RELATED"/>
    <property type="match status" value="1"/>
</dbReference>
<dbReference type="InterPro" id="IPR049551">
    <property type="entry name" value="PKS_DH_C"/>
</dbReference>
<dbReference type="GO" id="GO:0006633">
    <property type="term" value="P:fatty acid biosynthetic process"/>
    <property type="evidence" value="ECO:0007669"/>
    <property type="project" value="TreeGrafter"/>
</dbReference>
<sequence>MAINSNGTNGHTNGSSLNGTSTNGTGANGAAPNGAGLNGAAPNGAGTNGINGHTNGTTHPANGTSTSTKPYIQEPVAVVSMACRLPDECSNPRLFWKFLEEGKIAINTPPGTRFSLNTHYDGSLKAQTMASPGGMFIQNVDPRDLDAQFFKLSGIEATSMDPQQRQLLEVVYEGLENGGVTLEQMSGAPVGCFVSSFASDYGDIQARDPENRASATVVGVGRAMLSNRISHFLNLKGPSMTIDTACSGALIGLDLAMRYLQTREITSAIVAGANLYCSPEHVMDHYMGANGAASLSGKCHTFDSKADGYIKAEAVNMVYLKRLDDAIKDGDPIRAIIRGTATNSDGWTAGIASPNPEAQSAAIRQAYKNAGITNLSDTSYVEFHGTGTRVGDSLEANGVATVFAPTRDPKRPLRIGSVKSNIGHSEPAAGLSGLLKTVLSLEKGIIPGNPTFIDPSPKIDFEKLRIRASRVATPWPDVPFRRASINSFGYGGSNAHIVVDEAKGLGGRHVSSYIADEDEEFDVIEETAQRPHLLVFSANAEKSVEGQIESLDKHLSDPAVSVKMRDLAYTLSERRSRHYHRGFLISDSTELDIQSVVRGHIKGEEPIVGLVFTGQGAQWPEMGAALLETFPLAAKTVKYLDKVLQSSYAPPSWTLYDELVSPRSAEHMRLPEISQPLVTALQLALLALFKAAGLKFSSVVGHSSGEIAAAVAAGHLTPEQAIKIAYYRGKATSGAKYDTPVGMMAAGLGPDAVDPYLNGTSITIACINSDKSVTLSGTKAELTKIEKKLKDDGHFARLLLVDAAYHSRHMNPIAGGYLDLLEKHVEWNAPTQPTTATMFSSTTGKIVKEAPGPEYWVKNMVSPVLFGPAVQKLLSQEMESPDYLVELGPSNALSGPVGQVKKSISSPVEYLPAWKRGSEAVETLLTGVGKLFNAGCSISLMPFNEDADSNKPMFINDLPNYSWDHSTKYWSETESSKDWRFRKFVHHDLLGTKMLGVPWVKPTWKNMLRLSDVTWLRGHKLGDKVVFPAAAYIAMAMEAMYQKSKATGKLPEGAGVNDVTYKLRNVQFPRMLTLEESAPTAIQLALSPVSSTKETWHEFTITSIVDDAGTHEEHSMGLISIGDAVPRQATAADVGPLKHAVPGSVWYKSMREVGYMFGPAFQPCEEIEAKADARNCRAVIRLGAPESKNPQSQYAMHPAAIDGCLQIATVALNRGHRSSLDTLMPPRLIDELVIFPQALPQLQSAGDETRGIVASEAIWGGVGRPDDNKRFVSDIRTFSKGSNQMLFHLQGLRYHAINASVDRPHAFTQVVWGEDIDFLSPEQMASVLKGITAGDRESGDARALALARVAKVASIIAHKRPTAKFLEIALDDGAKASQSLWLEEMREKAGPIAEGCAYYMSVPSQKAGLDARERYADESNVEHIVHEQDTPFGGAEKFDLIVVKVSRVTESLDSVLDKAREVLAESGYITVLLDSESSSHDDLPAVDAPAPHGLARVPAGIVSTHSRGLIYLGAQKPQQPEKISSDTKIHLAHFSPLNGATDAPRKALAGHGWEVSSHVLPFDDIPAQSTVVVMDEMFSPLLADIKDDQFDALRRLVERECRILWVTAGSQFKVTHPERGLMFGASRSLVLEYPKNIFLCLDVESNDSNTSFEAIHTVLTHMGSIQTLGKVDNEFVERDGVLHVSRVTGDDLVNKFEEESKEGAPLQDTILHGHESTIRLVSERPGTLDTLVYAQVEVPPLKDDEVEIEVMAAGMNFKDLANAMGFVPANEHLFGLECTGVVTEIGKDVPTVKPGDRVLLVRRDGGCFGNRVRNRWHAVYKLPESISFEQGTTFGIAVHTAVYGLITLANMQKGQTVLIHSASGGVGLSALDLCKYLGVEVYATVGTDAKIDFLVENYGVKRENIFSSRSTTFAAQLMAATGGRGVDVCLNSLTGDMLHESWRCIAENGTLIEIGKKDLLDRNSLSMEPFDRNCSYRALDLSRKSITDEVTRKVGEQIMDLVQKGHIRPLYICKVFQFEDTIEAFRYMQRGKHIGKVVISYEKSATVKVPVRPMVPKLKLRADGSYLIAGGFKGLNSSLAVYLARNGATNIVTISRSGYDDERSQKTIYDCSTLGCTVDLVVGDITVLEDVRRAYAAATKPVVGVIQGAMLIRDRMFTSMTPEEFRLPSQPKVSGTWNLHQAAVEAGVKLDFFTILSSVSGLLGHMGQSNYAAANSFLDAFAAWRLQQGLPACSVDLGPVDEGGYLADKDATNRRLEAMGWSLINEALLHRILRASILQQTHSINASSYGVLCTGIIPGAPFFEPLHRFSSLRPAAGSAAASGGAGSGGAASSAATKLALLKNAAKGGVERTTLLAAATEVMNAVLTRSLGMKEPLETSRPLGDYGVDSLVAVEMRNWARAELAVEMSVLEIVGARTLISLCEALLKKLVG</sequence>
<dbReference type="SMART" id="SM00829">
    <property type="entry name" value="PKS_ER"/>
    <property type="match status" value="1"/>
</dbReference>
<dbReference type="InterPro" id="IPR013968">
    <property type="entry name" value="PKS_KR"/>
</dbReference>
<dbReference type="InterPro" id="IPR050091">
    <property type="entry name" value="PKS_NRPS_Biosynth_Enz"/>
</dbReference>
<dbReference type="Pfam" id="PF08240">
    <property type="entry name" value="ADH_N"/>
    <property type="match status" value="1"/>
</dbReference>
<dbReference type="InterPro" id="IPR013154">
    <property type="entry name" value="ADH-like_N"/>
</dbReference>
<dbReference type="SUPFAM" id="SSF50129">
    <property type="entry name" value="GroES-like"/>
    <property type="match status" value="1"/>
</dbReference>
<dbReference type="Gene3D" id="3.10.129.110">
    <property type="entry name" value="Polyketide synthase dehydratase"/>
    <property type="match status" value="1"/>
</dbReference>
<dbReference type="SUPFAM" id="SSF51735">
    <property type="entry name" value="NAD(P)-binding Rossmann-fold domains"/>
    <property type="match status" value="2"/>
</dbReference>
<dbReference type="InterPro" id="IPR057326">
    <property type="entry name" value="KR_dom"/>
</dbReference>
<dbReference type="InterPro" id="IPR020806">
    <property type="entry name" value="PKS_PP-bd"/>
</dbReference>
<dbReference type="InterPro" id="IPR049900">
    <property type="entry name" value="PKS_mFAS_DH"/>
</dbReference>
<dbReference type="InterPro" id="IPR036736">
    <property type="entry name" value="ACP-like_sf"/>
</dbReference>
<dbReference type="Gene3D" id="3.40.47.10">
    <property type="match status" value="1"/>
</dbReference>
<dbReference type="InterPro" id="IPR016035">
    <property type="entry name" value="Acyl_Trfase/lysoPLipase"/>
</dbReference>
<dbReference type="SMART" id="SM00827">
    <property type="entry name" value="PKS_AT"/>
    <property type="match status" value="1"/>
</dbReference>
<dbReference type="InterPro" id="IPR009081">
    <property type="entry name" value="PP-bd_ACP"/>
</dbReference>
<dbReference type="PROSITE" id="PS50075">
    <property type="entry name" value="CARRIER"/>
    <property type="match status" value="1"/>
</dbReference>
<dbReference type="InterPro" id="IPR020807">
    <property type="entry name" value="PKS_DH"/>
</dbReference>
<feature type="compositionally biased region" description="Low complexity" evidence="6">
    <location>
        <begin position="1"/>
        <end position="58"/>
    </location>
</feature>
<dbReference type="Pfam" id="PF00550">
    <property type="entry name" value="PP-binding"/>
    <property type="match status" value="1"/>
</dbReference>
<evidence type="ECO:0000313" key="10">
    <source>
        <dbReference type="EMBL" id="QSQ85902.1"/>
    </source>
</evidence>
<reference evidence="10" key="1">
    <citation type="journal article" date="2021" name="J. Ind. Microbiol. Biotechnol.">
        <title>Anti-cryptococcal activity of preussolides A and B, phosphoethanolamine-substituted 24-membered macrolides, and leptosin C from coprophilous isolates of Preussia typharum.</title>
        <authorList>
            <person name="Perlatti B."/>
            <person name="Lan N."/>
            <person name="Xiang M."/>
            <person name="Earp C.E."/>
            <person name="Spraker J.E."/>
            <person name="Harvey C.J.B."/>
            <person name="Nichols C.B."/>
            <person name="Alspaugh J.A."/>
            <person name="Gloer J.B."/>
            <person name="Bills G.F."/>
        </authorList>
    </citation>
    <scope>NUCLEOTIDE SEQUENCE</scope>
    <source>
        <strain evidence="10">BGC</strain>
    </source>
</reference>
<dbReference type="PROSITE" id="PS52004">
    <property type="entry name" value="KS3_2"/>
    <property type="match status" value="1"/>
</dbReference>
<gene>
    <name evidence="10" type="primary">g102</name>
</gene>
<feature type="compositionally biased region" description="Polar residues" evidence="6">
    <location>
        <begin position="59"/>
        <end position="69"/>
    </location>
</feature>
<dbReference type="Gene3D" id="3.90.180.10">
    <property type="entry name" value="Medium-chain alcohol dehydrogenases, catalytic domain"/>
    <property type="match status" value="1"/>
</dbReference>
<dbReference type="InterPro" id="IPR056501">
    <property type="entry name" value="NAD-bd_HRPKS_sdrA"/>
</dbReference>
<dbReference type="CDD" id="cd05195">
    <property type="entry name" value="enoyl_red"/>
    <property type="match status" value="1"/>
</dbReference>
<feature type="domain" description="Ketosynthase family 3 (KS3)" evidence="8">
    <location>
        <begin position="73"/>
        <end position="501"/>
    </location>
</feature>
<evidence type="ECO:0000259" key="8">
    <source>
        <dbReference type="PROSITE" id="PS52004"/>
    </source>
</evidence>
<feature type="region of interest" description="N-terminal hotdog fold" evidence="5">
    <location>
        <begin position="987"/>
        <end position="1126"/>
    </location>
</feature>
<feature type="domain" description="Carrier" evidence="7">
    <location>
        <begin position="2349"/>
        <end position="2429"/>
    </location>
</feature>
<dbReference type="SMART" id="SM00825">
    <property type="entry name" value="PKS_KS"/>
    <property type="match status" value="1"/>
</dbReference>
<dbReference type="EMBL" id="MW147207">
    <property type="protein sequence ID" value="QSQ85902.1"/>
    <property type="molecule type" value="Genomic_DNA"/>
</dbReference>
<dbReference type="Gene3D" id="3.40.50.720">
    <property type="entry name" value="NAD(P)-binding Rossmann-like Domain"/>
    <property type="match status" value="2"/>
</dbReference>
<dbReference type="InterPro" id="IPR020841">
    <property type="entry name" value="PKS_Beta-ketoAc_synthase_dom"/>
</dbReference>
<dbReference type="GO" id="GO:0016491">
    <property type="term" value="F:oxidoreductase activity"/>
    <property type="evidence" value="ECO:0007669"/>
    <property type="project" value="InterPro"/>
</dbReference>
<dbReference type="InterPro" id="IPR036291">
    <property type="entry name" value="NAD(P)-bd_dom_sf"/>
</dbReference>
<evidence type="ECO:0000256" key="4">
    <source>
        <dbReference type="ARBA" id="ARBA00023268"/>
    </source>
</evidence>
<dbReference type="Pfam" id="PF14765">
    <property type="entry name" value="PS-DH"/>
    <property type="match status" value="1"/>
</dbReference>
<dbReference type="Pfam" id="PF00698">
    <property type="entry name" value="Acyl_transf_1"/>
    <property type="match status" value="1"/>
</dbReference>
<keyword evidence="4" id="KW-0511">Multifunctional enzyme</keyword>
<evidence type="ECO:0000259" key="9">
    <source>
        <dbReference type="PROSITE" id="PS52019"/>
    </source>
</evidence>
<organism evidence="10">
    <name type="scientific">Preussia typharum</name>
    <dbReference type="NCBI Taxonomy" id="718249"/>
    <lineage>
        <taxon>Eukaryota</taxon>
        <taxon>Fungi</taxon>
        <taxon>Dikarya</taxon>
        <taxon>Ascomycota</taxon>
        <taxon>Pezizomycotina</taxon>
        <taxon>Dothideomycetes</taxon>
        <taxon>Pleosporomycetidae</taxon>
        <taxon>Pleosporales</taxon>
        <taxon>Sporormiaceae</taxon>
        <taxon>Preussia/Sporomiella species complex</taxon>
        <taxon>Preussia</taxon>
    </lineage>
</organism>
<dbReference type="Pfam" id="PF08659">
    <property type="entry name" value="KR"/>
    <property type="match status" value="1"/>
</dbReference>
<dbReference type="InterPro" id="IPR001227">
    <property type="entry name" value="Ac_transferase_dom_sf"/>
</dbReference>
<accession>A0A8A0XX01</accession>
<dbReference type="InterPro" id="IPR016039">
    <property type="entry name" value="Thiolase-like"/>
</dbReference>
<evidence type="ECO:0000256" key="3">
    <source>
        <dbReference type="ARBA" id="ARBA00022679"/>
    </source>
</evidence>
<feature type="domain" description="PKS/mFAS DH" evidence="9">
    <location>
        <begin position="987"/>
        <end position="1303"/>
    </location>
</feature>
<dbReference type="InterPro" id="IPR014031">
    <property type="entry name" value="Ketoacyl_synth_C"/>
</dbReference>
<dbReference type="GO" id="GO:0030639">
    <property type="term" value="P:polyketide biosynthetic process"/>
    <property type="evidence" value="ECO:0007669"/>
    <property type="project" value="UniProtKB-ARBA"/>
</dbReference>
<dbReference type="Pfam" id="PF16197">
    <property type="entry name" value="KAsynt_C_assoc"/>
    <property type="match status" value="1"/>
</dbReference>
<dbReference type="PROSITE" id="PS52019">
    <property type="entry name" value="PKS_MFAS_DH"/>
    <property type="match status" value="1"/>
</dbReference>
<dbReference type="SUPFAM" id="SSF52151">
    <property type="entry name" value="FabD/lysophospholipase-like"/>
    <property type="match status" value="1"/>
</dbReference>
<dbReference type="GO" id="GO:0004312">
    <property type="term" value="F:fatty acid synthase activity"/>
    <property type="evidence" value="ECO:0007669"/>
    <property type="project" value="TreeGrafter"/>
</dbReference>
<dbReference type="Pfam" id="PF21089">
    <property type="entry name" value="PKS_DH_N"/>
    <property type="match status" value="1"/>
</dbReference>
<evidence type="ECO:0000256" key="6">
    <source>
        <dbReference type="SAM" id="MobiDB-lite"/>
    </source>
</evidence>
<dbReference type="Gene3D" id="1.10.1200.10">
    <property type="entry name" value="ACP-like"/>
    <property type="match status" value="1"/>
</dbReference>
<dbReference type="InterPro" id="IPR042104">
    <property type="entry name" value="PKS_dehydratase_sf"/>
</dbReference>
<evidence type="ECO:0000259" key="7">
    <source>
        <dbReference type="PROSITE" id="PS50075"/>
    </source>
</evidence>
<dbReference type="CDD" id="cd00833">
    <property type="entry name" value="PKS"/>
    <property type="match status" value="1"/>
</dbReference>
<keyword evidence="1" id="KW-0596">Phosphopantetheine</keyword>
<dbReference type="InterPro" id="IPR016036">
    <property type="entry name" value="Malonyl_transacylase_ACP-bd"/>
</dbReference>
<dbReference type="InterPro" id="IPR032821">
    <property type="entry name" value="PKS_assoc"/>
</dbReference>
<dbReference type="Pfam" id="PF23114">
    <property type="entry name" value="NAD-bd_HRPKS_sdrA"/>
    <property type="match status" value="1"/>
</dbReference>
<dbReference type="PROSITE" id="PS00012">
    <property type="entry name" value="PHOSPHOPANTETHEINE"/>
    <property type="match status" value="1"/>
</dbReference>
<keyword evidence="3" id="KW-0808">Transferase</keyword>
<feature type="region of interest" description="C-terminal hotdog fold" evidence="5">
    <location>
        <begin position="1138"/>
        <end position="1303"/>
    </location>
</feature>
<feature type="region of interest" description="Disordered" evidence="6">
    <location>
        <begin position="1"/>
        <end position="69"/>
    </location>
</feature>
<proteinExistence type="predicted"/>
<evidence type="ECO:0000256" key="5">
    <source>
        <dbReference type="PROSITE-ProRule" id="PRU01363"/>
    </source>
</evidence>
<dbReference type="SUPFAM" id="SSF55048">
    <property type="entry name" value="Probable ACP-binding domain of malonyl-CoA ACP transacylase"/>
    <property type="match status" value="1"/>
</dbReference>
<dbReference type="FunFam" id="3.40.50.720:FF:000209">
    <property type="entry name" value="Polyketide synthase Pks12"/>
    <property type="match status" value="1"/>
</dbReference>
<evidence type="ECO:0000256" key="2">
    <source>
        <dbReference type="ARBA" id="ARBA00022553"/>
    </source>
</evidence>
<dbReference type="GO" id="GO:1901336">
    <property type="term" value="P:lactone biosynthetic process"/>
    <property type="evidence" value="ECO:0007669"/>
    <property type="project" value="UniProtKB-ARBA"/>
</dbReference>
<dbReference type="SMART" id="SM00822">
    <property type="entry name" value="PKS_KR"/>
    <property type="match status" value="1"/>
</dbReference>
<dbReference type="SUPFAM" id="SSF53901">
    <property type="entry name" value="Thiolase-like"/>
    <property type="match status" value="1"/>
</dbReference>
<name>A0A8A0XX01_9PLEO</name>
<dbReference type="InterPro" id="IPR020843">
    <property type="entry name" value="ER"/>
</dbReference>
<dbReference type="Gene3D" id="3.40.366.10">
    <property type="entry name" value="Malonyl-Coenzyme A Acyl Carrier Protein, domain 2"/>
    <property type="match status" value="1"/>
</dbReference>
<feature type="active site" description="Proton donor; for dehydratase activity" evidence="5">
    <location>
        <position position="1202"/>
    </location>
</feature>
<dbReference type="Pfam" id="PF00109">
    <property type="entry name" value="ketoacyl-synt"/>
    <property type="match status" value="1"/>
</dbReference>
<dbReference type="GO" id="GO:0031177">
    <property type="term" value="F:phosphopantetheine binding"/>
    <property type="evidence" value="ECO:0007669"/>
    <property type="project" value="InterPro"/>
</dbReference>